<dbReference type="Proteomes" id="UP000032483">
    <property type="component" value="Unassembled WGS sequence"/>
</dbReference>
<dbReference type="Proteomes" id="UP000472755">
    <property type="component" value="Unassembled WGS sequence"/>
</dbReference>
<dbReference type="EMBL" id="JXXK01000008">
    <property type="protein sequence ID" value="KJF40282.1"/>
    <property type="molecule type" value="Genomic_DNA"/>
</dbReference>
<evidence type="ECO:0000313" key="9">
    <source>
        <dbReference type="Proteomes" id="UP000431913"/>
    </source>
</evidence>
<evidence type="ECO:0000313" key="4">
    <source>
        <dbReference type="EMBL" id="MST91279.1"/>
    </source>
</evidence>
<dbReference type="EMBL" id="WMZU01000014">
    <property type="protein sequence ID" value="MTS27606.1"/>
    <property type="molecule type" value="Genomic_DNA"/>
</dbReference>
<evidence type="ECO:0000313" key="11">
    <source>
        <dbReference type="Proteomes" id="UP000472755"/>
    </source>
</evidence>
<dbReference type="EMBL" id="VUNJ01000004">
    <property type="protein sequence ID" value="MST91279.1"/>
    <property type="molecule type" value="Genomic_DNA"/>
</dbReference>
<protein>
    <submittedName>
        <fullName evidence="2">Rrf2 family transcriptional regulator</fullName>
    </submittedName>
</protein>
<dbReference type="AlphaFoldDB" id="A0A0D8J061"/>
<dbReference type="Gene3D" id="1.10.10.10">
    <property type="entry name" value="Winged helix-like DNA-binding domain superfamily/Winged helix DNA-binding domain"/>
    <property type="match status" value="1"/>
</dbReference>
<accession>A0A0D8J061</accession>
<dbReference type="Pfam" id="PF02082">
    <property type="entry name" value="Rrf2"/>
    <property type="match status" value="1"/>
</dbReference>
<proteinExistence type="predicted"/>
<dbReference type="PANTHER" id="PTHR33221:SF5">
    <property type="entry name" value="HTH-TYPE TRANSCRIPTIONAL REGULATOR ISCR"/>
    <property type="match status" value="1"/>
</dbReference>
<dbReference type="NCBIfam" id="TIGR00738">
    <property type="entry name" value="rrf2_super"/>
    <property type="match status" value="1"/>
</dbReference>
<dbReference type="EMBL" id="LMUA01000007">
    <property type="protein sequence ID" value="KUE76766.1"/>
    <property type="molecule type" value="Genomic_DNA"/>
</dbReference>
<keyword evidence="1" id="KW-0238">DNA-binding</keyword>
<reference evidence="4 9" key="4">
    <citation type="submission" date="2019-08" db="EMBL/GenBank/DDBJ databases">
        <title>In-depth cultivation of the pig gut microbiome towards novel bacterial diversity and tailored functional studies.</title>
        <authorList>
            <person name="Wylensek D."/>
            <person name="Hitch T.C.A."/>
            <person name="Clavel T."/>
        </authorList>
    </citation>
    <scope>NUCLEOTIDE SEQUENCE [LARGE SCALE GENOMIC DNA]</scope>
    <source>
        <strain evidence="4 9">WCA3-601-WT-6J</strain>
    </source>
</reference>
<dbReference type="RefSeq" id="WP_009323601.1">
    <property type="nucleotide sequence ID" value="NZ_CAQJQL010000110.1"/>
</dbReference>
<name>A0A0D8J061_9FIRM</name>
<dbReference type="EMBL" id="WMZR01000013">
    <property type="protein sequence ID" value="MTS51965.1"/>
    <property type="molecule type" value="Genomic_DNA"/>
</dbReference>
<evidence type="ECO:0000313" key="5">
    <source>
        <dbReference type="EMBL" id="MTS27606.1"/>
    </source>
</evidence>
<keyword evidence="7" id="KW-1185">Reference proteome</keyword>
<evidence type="ECO:0000256" key="1">
    <source>
        <dbReference type="ARBA" id="ARBA00023125"/>
    </source>
</evidence>
<organism evidence="2 7">
    <name type="scientific">Ruthenibacterium lactatiformans</name>
    <dbReference type="NCBI Taxonomy" id="1550024"/>
    <lineage>
        <taxon>Bacteria</taxon>
        <taxon>Bacillati</taxon>
        <taxon>Bacillota</taxon>
        <taxon>Clostridia</taxon>
        <taxon>Eubacteriales</taxon>
        <taxon>Oscillospiraceae</taxon>
        <taxon>Ruthenibacterium</taxon>
    </lineage>
</organism>
<dbReference type="InterPro" id="IPR036388">
    <property type="entry name" value="WH-like_DNA-bd_sf"/>
</dbReference>
<dbReference type="PATRIC" id="fig|1550024.3.peg.1764"/>
<dbReference type="PANTHER" id="PTHR33221">
    <property type="entry name" value="WINGED HELIX-TURN-HELIX TRANSCRIPTIONAL REGULATOR, RRF2 FAMILY"/>
    <property type="match status" value="1"/>
</dbReference>
<sequence length="145" mass="16200">MKISTRGRYALRLMLDLALADPEEYCSVKSIAARQQISEKYMEQIISQLVKAGFVRSVRGAQGGYRLAYAPEKYTAGQILRLTEGDLATVACLAQDAPECPRAEQCATRWLWEQMDDAVNDVLDRVTLAMLAEVSRQRGNPECVL</sequence>
<dbReference type="InterPro" id="IPR036390">
    <property type="entry name" value="WH_DNA-bd_sf"/>
</dbReference>
<comment type="caution">
    <text evidence="2">The sequence shown here is derived from an EMBL/GenBank/DDBJ whole genome shotgun (WGS) entry which is preliminary data.</text>
</comment>
<dbReference type="SUPFAM" id="SSF46785">
    <property type="entry name" value="Winged helix' DNA-binding domain"/>
    <property type="match status" value="1"/>
</dbReference>
<dbReference type="Proteomes" id="UP000449193">
    <property type="component" value="Unassembled WGS sequence"/>
</dbReference>
<dbReference type="Proteomes" id="UP000431913">
    <property type="component" value="Unassembled WGS sequence"/>
</dbReference>
<dbReference type="GO" id="GO:0005829">
    <property type="term" value="C:cytosol"/>
    <property type="evidence" value="ECO:0007669"/>
    <property type="project" value="TreeGrafter"/>
</dbReference>
<reference evidence="2" key="1">
    <citation type="submission" date="2015-02" db="EMBL/GenBank/DDBJ databases">
        <title>A novel member of the family Ruminococcaceae isolated from human feces.</title>
        <authorList>
            <person name="Shkoporov A.N."/>
            <person name="Chaplin A.V."/>
            <person name="Motuzova O.V."/>
            <person name="Kafarskaia L.I."/>
            <person name="Khokhlova E.V."/>
            <person name="Efimov B.A."/>
        </authorList>
    </citation>
    <scope>NUCLEOTIDE SEQUENCE [LARGE SCALE GENOMIC DNA]</scope>
    <source>
        <strain evidence="2">585-1</strain>
    </source>
</reference>
<dbReference type="GeneID" id="42856505"/>
<reference evidence="10 11" key="3">
    <citation type="journal article" date="2019" name="Nat. Med.">
        <title>A library of human gut bacterial isolates paired with longitudinal multiomics data enables mechanistic microbiome research.</title>
        <authorList>
            <person name="Poyet M."/>
            <person name="Groussin M."/>
            <person name="Gibbons S.M."/>
            <person name="Avila-Pacheco J."/>
            <person name="Jiang X."/>
            <person name="Kearney S.M."/>
            <person name="Perrotta A.R."/>
            <person name="Berdy B."/>
            <person name="Zhao S."/>
            <person name="Lieberman T.D."/>
            <person name="Swanson P.K."/>
            <person name="Smith M."/>
            <person name="Roesemann S."/>
            <person name="Alexander J.E."/>
            <person name="Rich S.A."/>
            <person name="Livny J."/>
            <person name="Vlamakis H."/>
            <person name="Clish C."/>
            <person name="Bullock K."/>
            <person name="Deik A."/>
            <person name="Scott J."/>
            <person name="Pierce K.A."/>
            <person name="Xavier R.J."/>
            <person name="Alm E.J."/>
        </authorList>
    </citation>
    <scope>NUCLEOTIDE SEQUENCE [LARGE SCALE GENOMIC DNA]</scope>
    <source>
        <strain evidence="5 11">BIOML-A4</strain>
        <strain evidence="6 10">BIOML-A7</strain>
    </source>
</reference>
<evidence type="ECO:0000313" key="8">
    <source>
        <dbReference type="Proteomes" id="UP000053433"/>
    </source>
</evidence>
<evidence type="ECO:0000313" key="3">
    <source>
        <dbReference type="EMBL" id="KUE76766.1"/>
    </source>
</evidence>
<accession>A0A0W7TSH6</accession>
<gene>
    <name evidence="3" type="ORF">ASJ35_07100</name>
    <name evidence="4" type="ORF">FYJ76_04905</name>
    <name evidence="6" type="ORF">GMD52_10470</name>
    <name evidence="5" type="ORF">GMD59_09935</name>
    <name evidence="2" type="ORF">TQ39_07790</name>
</gene>
<dbReference type="PROSITE" id="PS51197">
    <property type="entry name" value="HTH_RRF2_2"/>
    <property type="match status" value="1"/>
</dbReference>
<dbReference type="InterPro" id="IPR000944">
    <property type="entry name" value="Tscrpt_reg_Rrf2"/>
</dbReference>
<dbReference type="GO" id="GO:0003677">
    <property type="term" value="F:DNA binding"/>
    <property type="evidence" value="ECO:0007669"/>
    <property type="project" value="UniProtKB-KW"/>
</dbReference>
<dbReference type="Proteomes" id="UP000053433">
    <property type="component" value="Unassembled WGS sequence"/>
</dbReference>
<evidence type="ECO:0000313" key="6">
    <source>
        <dbReference type="EMBL" id="MTS51965.1"/>
    </source>
</evidence>
<evidence type="ECO:0000313" key="2">
    <source>
        <dbReference type="EMBL" id="KJF40282.1"/>
    </source>
</evidence>
<dbReference type="GO" id="GO:0003700">
    <property type="term" value="F:DNA-binding transcription factor activity"/>
    <property type="evidence" value="ECO:0007669"/>
    <property type="project" value="TreeGrafter"/>
</dbReference>
<evidence type="ECO:0000313" key="10">
    <source>
        <dbReference type="Proteomes" id="UP000449193"/>
    </source>
</evidence>
<reference evidence="3 8" key="2">
    <citation type="submission" date="2015-10" db="EMBL/GenBank/DDBJ databases">
        <title>A novel member of the family Ruminococcaceae isolated from human faeces.</title>
        <authorList>
            <person name="Shkoporov A.N."/>
            <person name="Chaplin A.V."/>
            <person name="Motuzova O.V."/>
            <person name="Kafarskaia L.I."/>
            <person name="Efimov B.A."/>
        </authorList>
    </citation>
    <scope>NUCLEOTIDE SEQUENCE [LARGE SCALE GENOMIC DNA]</scope>
    <source>
        <strain evidence="3 8">668</strain>
    </source>
</reference>
<evidence type="ECO:0000313" key="7">
    <source>
        <dbReference type="Proteomes" id="UP000032483"/>
    </source>
</evidence>